<name>A0AB36V3K0_BACTU</name>
<evidence type="ECO:0000313" key="2">
    <source>
        <dbReference type="Proteomes" id="UP000223445"/>
    </source>
</evidence>
<gene>
    <name evidence="1" type="ORF">COE48_27030</name>
</gene>
<dbReference type="Proteomes" id="UP000223445">
    <property type="component" value="Unassembled WGS sequence"/>
</dbReference>
<proteinExistence type="predicted"/>
<protein>
    <submittedName>
        <fullName evidence="1">Portal protein</fullName>
    </submittedName>
</protein>
<dbReference type="NCBIfam" id="TIGR01542">
    <property type="entry name" value="A118_put_portal"/>
    <property type="match status" value="1"/>
</dbReference>
<dbReference type="PIRSF" id="PIRSF011911">
    <property type="entry name" value="A118_put_portal"/>
    <property type="match status" value="1"/>
</dbReference>
<dbReference type="AlphaFoldDB" id="A0AB36V3K0"/>
<dbReference type="InterPro" id="IPR021145">
    <property type="entry name" value="Portal_protein_SPP1_Gp6-like"/>
</dbReference>
<sequence>MFGNIVAKVRGWLYKLGLIKGIKKISDKKDIPVNEESYKNIDMWKALYRGHYDEWHNVKYHTLDGQKSRTMASLNMAKVITQEMAALIFNEKCSINISDKTLSDNIKNVLDENNFIKEFQRYLEYNFALGGMVIKVYWDNGIKLSYVTADCFIPVSWDNKHITEGVFVNEISKGDKKYTLLEWHLVEVEEYVIKNELYESKNQGDLGVKVSLSTLYPDLEEEVRIKDLSKPMFVYFKPNTANNLDMSSPLGISIYANALGTLKSLDIAFDSFQREFVLGKKRIIVPDMAIKTVADPLTGTMLRYFDANDEVYQAFQLGDNTNQIQDISVELRVEEHAAAINALLNYLSSQVGLSAGTFSFDGQGVKTATEVVSENSKTFRTKQSHETIIEDGIRDLVDIIIEIAALYDEFESTDDYEVTVTFDDSIAEDQTAEINKQVTLVMNGLTTKKLAIMKIHGVSEEEAERIVEEIQNENKMVMPEGVDFFGMNNKKQNNSPGDEG</sequence>
<organism evidence="1 2">
    <name type="scientific">Bacillus thuringiensis</name>
    <dbReference type="NCBI Taxonomy" id="1428"/>
    <lineage>
        <taxon>Bacteria</taxon>
        <taxon>Bacillati</taxon>
        <taxon>Bacillota</taxon>
        <taxon>Bacilli</taxon>
        <taxon>Bacillales</taxon>
        <taxon>Bacillaceae</taxon>
        <taxon>Bacillus</taxon>
        <taxon>Bacillus cereus group</taxon>
    </lineage>
</organism>
<comment type="caution">
    <text evidence="1">The sequence shown here is derived from an EMBL/GenBank/DDBJ whole genome shotgun (WGS) entry which is preliminary data.</text>
</comment>
<dbReference type="InterPro" id="IPR006432">
    <property type="entry name" value="Phage_portal_A118-type"/>
</dbReference>
<dbReference type="Pfam" id="PF05133">
    <property type="entry name" value="SPP1_portal"/>
    <property type="match status" value="1"/>
</dbReference>
<dbReference type="EMBL" id="NUPM01000028">
    <property type="protein sequence ID" value="PGY99983.1"/>
    <property type="molecule type" value="Genomic_DNA"/>
</dbReference>
<dbReference type="RefSeq" id="WP_098916668.1">
    <property type="nucleotide sequence ID" value="NZ_NUPM01000028.1"/>
</dbReference>
<accession>A0AB36V3K0</accession>
<reference evidence="1 2" key="1">
    <citation type="submission" date="2017-09" db="EMBL/GenBank/DDBJ databases">
        <title>Large-scale bioinformatics analysis of Bacillus genomes uncovers conserved roles of natural products in bacterial physiology.</title>
        <authorList>
            <consortium name="Agbiome Team Llc"/>
            <person name="Bleich R.M."/>
            <person name="Grubbs K.J."/>
            <person name="Santa Maria K.C."/>
            <person name="Allen S.E."/>
            <person name="Farag S."/>
            <person name="Shank E.A."/>
            <person name="Bowers A."/>
        </authorList>
    </citation>
    <scope>NUCLEOTIDE SEQUENCE [LARGE SCALE GENOMIC DNA]</scope>
    <source>
        <strain evidence="1 2">AFS030179</strain>
    </source>
</reference>
<evidence type="ECO:0000313" key="1">
    <source>
        <dbReference type="EMBL" id="PGY99983.1"/>
    </source>
</evidence>